<evidence type="ECO:0000256" key="3">
    <source>
        <dbReference type="ARBA" id="ARBA00023125"/>
    </source>
</evidence>
<dbReference type="InterPro" id="IPR036388">
    <property type="entry name" value="WH-like_DNA-bd_sf"/>
</dbReference>
<organism evidence="6 7">
    <name type="scientific">Azospirillum oryzae</name>
    <dbReference type="NCBI Taxonomy" id="286727"/>
    <lineage>
        <taxon>Bacteria</taxon>
        <taxon>Pseudomonadati</taxon>
        <taxon>Pseudomonadota</taxon>
        <taxon>Alphaproteobacteria</taxon>
        <taxon>Rhodospirillales</taxon>
        <taxon>Azospirillaceae</taxon>
        <taxon>Azospirillum</taxon>
    </lineage>
</organism>
<keyword evidence="4" id="KW-0804">Transcription</keyword>
<dbReference type="SUPFAM" id="SSF53850">
    <property type="entry name" value="Periplasmic binding protein-like II"/>
    <property type="match status" value="1"/>
</dbReference>
<dbReference type="STRING" id="286727.SAMN02982917_1689"/>
<dbReference type="Gene3D" id="1.10.10.10">
    <property type="entry name" value="Winged helix-like DNA-binding domain superfamily/Winged helix DNA-binding domain"/>
    <property type="match status" value="1"/>
</dbReference>
<protein>
    <submittedName>
        <fullName evidence="6">DNA-binding transcriptional regulator, LysR family</fullName>
    </submittedName>
</protein>
<dbReference type="EMBL" id="FXAK01000002">
    <property type="protein sequence ID" value="SMF33879.1"/>
    <property type="molecule type" value="Genomic_DNA"/>
</dbReference>
<name>A0A1X7EHC1_9PROT</name>
<dbReference type="PANTHER" id="PTHR30126:SF39">
    <property type="entry name" value="HTH-TYPE TRANSCRIPTIONAL REGULATOR CYSL"/>
    <property type="match status" value="1"/>
</dbReference>
<sequence length="307" mass="32325">MRGLNLDQLITFATVVEHGGFTEAAGRLGLTQPAVSMQIRNLEERFGVRLVERVGKRALPTAAGRDLLPFIRRLREEMEAATVAMGRHRAGQVGRVRIGTGATACIYRLPPILTALRSAHPGLEIIVVTGNTPDILDAVEGGSLDLALVTLPAGRPGLSIEAVCAEELVCVGPRGGPNSDPCGDPCGGAQDPAAGVAPAALADQTLILYERGGTMRAVIDGWFMAGGIQPRPAMELGNVEAIKNLVAAGLGRSILPSVTVGSPQDCDRFAVQPLMPPLIRKLGLVLRRDKVLDAGVRAMVKSITDMR</sequence>
<dbReference type="FunFam" id="1.10.10.10:FF:000001">
    <property type="entry name" value="LysR family transcriptional regulator"/>
    <property type="match status" value="1"/>
</dbReference>
<dbReference type="InterPro" id="IPR036390">
    <property type="entry name" value="WH_DNA-bd_sf"/>
</dbReference>
<comment type="similarity">
    <text evidence="1">Belongs to the LysR transcriptional regulatory family.</text>
</comment>
<dbReference type="CDD" id="cd05466">
    <property type="entry name" value="PBP2_LTTR_substrate"/>
    <property type="match status" value="1"/>
</dbReference>
<reference evidence="6 7" key="1">
    <citation type="submission" date="2017-04" db="EMBL/GenBank/DDBJ databases">
        <authorList>
            <person name="Afonso C.L."/>
            <person name="Miller P.J."/>
            <person name="Scott M.A."/>
            <person name="Spackman E."/>
            <person name="Goraichik I."/>
            <person name="Dimitrov K.M."/>
            <person name="Suarez D.L."/>
            <person name="Swayne D.E."/>
        </authorList>
    </citation>
    <scope>NUCLEOTIDE SEQUENCE [LARGE SCALE GENOMIC DNA]</scope>
    <source>
        <strain evidence="6 7">A2P</strain>
    </source>
</reference>
<dbReference type="Pfam" id="PF03466">
    <property type="entry name" value="LysR_substrate"/>
    <property type="match status" value="1"/>
</dbReference>
<keyword evidence="2" id="KW-0805">Transcription regulation</keyword>
<dbReference type="InterPro" id="IPR000847">
    <property type="entry name" value="LysR_HTH_N"/>
</dbReference>
<dbReference type="AlphaFoldDB" id="A0A1X7EHC1"/>
<dbReference type="PANTHER" id="PTHR30126">
    <property type="entry name" value="HTH-TYPE TRANSCRIPTIONAL REGULATOR"/>
    <property type="match status" value="1"/>
</dbReference>
<dbReference type="Proteomes" id="UP000192936">
    <property type="component" value="Unassembled WGS sequence"/>
</dbReference>
<dbReference type="Gene3D" id="3.40.190.290">
    <property type="match status" value="1"/>
</dbReference>
<evidence type="ECO:0000259" key="5">
    <source>
        <dbReference type="PROSITE" id="PS50931"/>
    </source>
</evidence>
<dbReference type="GO" id="GO:0003700">
    <property type="term" value="F:DNA-binding transcription factor activity"/>
    <property type="evidence" value="ECO:0007669"/>
    <property type="project" value="InterPro"/>
</dbReference>
<dbReference type="InterPro" id="IPR005119">
    <property type="entry name" value="LysR_subst-bd"/>
</dbReference>
<dbReference type="RefSeq" id="WP_085084151.1">
    <property type="nucleotide sequence ID" value="NZ_FXAK01000002.1"/>
</dbReference>
<evidence type="ECO:0000256" key="1">
    <source>
        <dbReference type="ARBA" id="ARBA00009437"/>
    </source>
</evidence>
<evidence type="ECO:0000313" key="7">
    <source>
        <dbReference type="Proteomes" id="UP000192936"/>
    </source>
</evidence>
<dbReference type="SUPFAM" id="SSF46785">
    <property type="entry name" value="Winged helix' DNA-binding domain"/>
    <property type="match status" value="1"/>
</dbReference>
<dbReference type="PRINTS" id="PR00039">
    <property type="entry name" value="HTHLYSR"/>
</dbReference>
<feature type="domain" description="HTH lysR-type" evidence="5">
    <location>
        <begin position="4"/>
        <end position="61"/>
    </location>
</feature>
<dbReference type="Pfam" id="PF00126">
    <property type="entry name" value="HTH_1"/>
    <property type="match status" value="1"/>
</dbReference>
<gene>
    <name evidence="6" type="ORF">SAMN02982917_1689</name>
</gene>
<keyword evidence="3 6" id="KW-0238">DNA-binding</keyword>
<dbReference type="GO" id="GO:0000976">
    <property type="term" value="F:transcription cis-regulatory region binding"/>
    <property type="evidence" value="ECO:0007669"/>
    <property type="project" value="TreeGrafter"/>
</dbReference>
<evidence type="ECO:0000256" key="2">
    <source>
        <dbReference type="ARBA" id="ARBA00023015"/>
    </source>
</evidence>
<dbReference type="PROSITE" id="PS50931">
    <property type="entry name" value="HTH_LYSR"/>
    <property type="match status" value="1"/>
</dbReference>
<evidence type="ECO:0000313" key="6">
    <source>
        <dbReference type="EMBL" id="SMF33879.1"/>
    </source>
</evidence>
<evidence type="ECO:0000256" key="4">
    <source>
        <dbReference type="ARBA" id="ARBA00023163"/>
    </source>
</evidence>
<accession>A0A1X7EHC1</accession>
<proteinExistence type="inferred from homology"/>
<dbReference type="OrthoDB" id="7840053at2"/>